<dbReference type="Proteomes" id="UP001055811">
    <property type="component" value="Linkage Group LG03"/>
</dbReference>
<evidence type="ECO:0000313" key="1">
    <source>
        <dbReference type="EMBL" id="KAI3766324.1"/>
    </source>
</evidence>
<reference evidence="2" key="1">
    <citation type="journal article" date="2022" name="Mol. Ecol. Resour.">
        <title>The genomes of chicory, endive, great burdock and yacon provide insights into Asteraceae palaeo-polyploidization history and plant inulin production.</title>
        <authorList>
            <person name="Fan W."/>
            <person name="Wang S."/>
            <person name="Wang H."/>
            <person name="Wang A."/>
            <person name="Jiang F."/>
            <person name="Liu H."/>
            <person name="Zhao H."/>
            <person name="Xu D."/>
            <person name="Zhang Y."/>
        </authorList>
    </citation>
    <scope>NUCLEOTIDE SEQUENCE [LARGE SCALE GENOMIC DNA]</scope>
    <source>
        <strain evidence="2">cv. Punajuju</strain>
    </source>
</reference>
<sequence length="79" mass="8687">MDSHSKTMAAFFLVLLFLLGSCSTGVQASRLLSRGVDFGTSSSESTLKGLHANRKDPFKKVKSSFRRIPPSRSNPTQNR</sequence>
<evidence type="ECO:0000313" key="2">
    <source>
        <dbReference type="Proteomes" id="UP001055811"/>
    </source>
</evidence>
<accession>A0ACB9F5F2</accession>
<gene>
    <name evidence="1" type="ORF">L2E82_16378</name>
</gene>
<protein>
    <submittedName>
        <fullName evidence="1">Uncharacterized protein</fullName>
    </submittedName>
</protein>
<proteinExistence type="predicted"/>
<organism evidence="1 2">
    <name type="scientific">Cichorium intybus</name>
    <name type="common">Chicory</name>
    <dbReference type="NCBI Taxonomy" id="13427"/>
    <lineage>
        <taxon>Eukaryota</taxon>
        <taxon>Viridiplantae</taxon>
        <taxon>Streptophyta</taxon>
        <taxon>Embryophyta</taxon>
        <taxon>Tracheophyta</taxon>
        <taxon>Spermatophyta</taxon>
        <taxon>Magnoliopsida</taxon>
        <taxon>eudicotyledons</taxon>
        <taxon>Gunneridae</taxon>
        <taxon>Pentapetalae</taxon>
        <taxon>asterids</taxon>
        <taxon>campanulids</taxon>
        <taxon>Asterales</taxon>
        <taxon>Asteraceae</taxon>
        <taxon>Cichorioideae</taxon>
        <taxon>Cichorieae</taxon>
        <taxon>Cichoriinae</taxon>
        <taxon>Cichorium</taxon>
    </lineage>
</organism>
<comment type="caution">
    <text evidence="1">The sequence shown here is derived from an EMBL/GenBank/DDBJ whole genome shotgun (WGS) entry which is preliminary data.</text>
</comment>
<reference evidence="1 2" key="2">
    <citation type="journal article" date="2022" name="Mol. Ecol. Resour.">
        <title>The genomes of chicory, endive, great burdock and yacon provide insights into Asteraceae paleo-polyploidization history and plant inulin production.</title>
        <authorList>
            <person name="Fan W."/>
            <person name="Wang S."/>
            <person name="Wang H."/>
            <person name="Wang A."/>
            <person name="Jiang F."/>
            <person name="Liu H."/>
            <person name="Zhao H."/>
            <person name="Xu D."/>
            <person name="Zhang Y."/>
        </authorList>
    </citation>
    <scope>NUCLEOTIDE SEQUENCE [LARGE SCALE GENOMIC DNA]</scope>
    <source>
        <strain evidence="2">cv. Punajuju</strain>
        <tissue evidence="1">Leaves</tissue>
    </source>
</reference>
<name>A0ACB9F5F2_CICIN</name>
<keyword evidence="2" id="KW-1185">Reference proteome</keyword>
<dbReference type="EMBL" id="CM042011">
    <property type="protein sequence ID" value="KAI3766324.1"/>
    <property type="molecule type" value="Genomic_DNA"/>
</dbReference>